<reference evidence="2 3" key="1">
    <citation type="journal article" date="2011" name="BMC Genomics">
        <title>Insight into cross-talk between intra-amoebal pathogens.</title>
        <authorList>
            <person name="Gimenez G."/>
            <person name="Bertelli C."/>
            <person name="Moliner C."/>
            <person name="Robert C."/>
            <person name="Raoult D."/>
            <person name="Fournier P.E."/>
            <person name="Greub G."/>
        </authorList>
    </citation>
    <scope>NUCLEOTIDE SEQUENCE [LARGE SCALE GENOMIC DNA]</scope>
    <source>
        <strain evidence="2 3">LLAP12</strain>
    </source>
</reference>
<feature type="region of interest" description="Disordered" evidence="1">
    <location>
        <begin position="79"/>
        <end position="100"/>
    </location>
</feature>
<accession>G9EUF2</accession>
<protein>
    <submittedName>
        <fullName evidence="2">Uncharacterized protein</fullName>
    </submittedName>
</protein>
<organism evidence="2 3">
    <name type="scientific">Legionella drancourtii LLAP12</name>
    <dbReference type="NCBI Taxonomy" id="658187"/>
    <lineage>
        <taxon>Bacteria</taxon>
        <taxon>Pseudomonadati</taxon>
        <taxon>Pseudomonadota</taxon>
        <taxon>Gammaproteobacteria</taxon>
        <taxon>Legionellales</taxon>
        <taxon>Legionellaceae</taxon>
        <taxon>Legionella</taxon>
    </lineage>
</organism>
<proteinExistence type="predicted"/>
<name>G9EUF2_9GAMM</name>
<sequence length="245" mass="27647">MPTIPHNTNAPSTHLLPKIRTTKNTLNRIAPYPSNVVDVASSSPQLSMPKIKHNVSRPRKITKPFAPVLEPITEELHEAPSSSIAINSPRTSPSSSSSTTHKQILDAVEKIYLSALLACDFLRTQDYEHYIKYQNIIEPYLITQYNFSRKISVMMSKLEDKHHNYLSCCSFFLKRTKQDATLTDQIINAFLKIDYLINEDAEEFGTAITAAIKTKEPAFNLDKSLLKRKELINDASAELESLLSL</sequence>
<feature type="compositionally biased region" description="Low complexity" evidence="1">
    <location>
        <begin position="88"/>
        <end position="100"/>
    </location>
</feature>
<dbReference type="EMBL" id="JH413850">
    <property type="protein sequence ID" value="EHL28952.1"/>
    <property type="molecule type" value="Genomic_DNA"/>
</dbReference>
<dbReference type="Proteomes" id="UP000002770">
    <property type="component" value="Unassembled WGS sequence"/>
</dbReference>
<dbReference type="RefSeq" id="WP_006872806.1">
    <property type="nucleotide sequence ID" value="NZ_JH413850.1"/>
</dbReference>
<evidence type="ECO:0000256" key="1">
    <source>
        <dbReference type="SAM" id="MobiDB-lite"/>
    </source>
</evidence>
<dbReference type="AlphaFoldDB" id="G9EUF2"/>
<evidence type="ECO:0000313" key="3">
    <source>
        <dbReference type="Proteomes" id="UP000002770"/>
    </source>
</evidence>
<gene>
    <name evidence="2" type="ORF">LDG_8946</name>
</gene>
<dbReference type="InParanoid" id="G9EUF2"/>
<dbReference type="HOGENOM" id="CLU_1132488_0_0_6"/>
<evidence type="ECO:0000313" key="2">
    <source>
        <dbReference type="EMBL" id="EHL28952.1"/>
    </source>
</evidence>
<keyword evidence="3" id="KW-1185">Reference proteome</keyword>